<feature type="transmembrane region" description="Helical" evidence="2">
    <location>
        <begin position="107"/>
        <end position="128"/>
    </location>
</feature>
<gene>
    <name evidence="3" type="ORF">F5544_16935</name>
</gene>
<keyword evidence="2" id="KW-1133">Transmembrane helix</keyword>
<evidence type="ECO:0000313" key="3">
    <source>
        <dbReference type="EMBL" id="QIS11266.1"/>
    </source>
</evidence>
<proteinExistence type="predicted"/>
<feature type="transmembrane region" description="Helical" evidence="2">
    <location>
        <begin position="250"/>
        <end position="274"/>
    </location>
</feature>
<evidence type="ECO:0000313" key="4">
    <source>
        <dbReference type="Proteomes" id="UP000503540"/>
    </source>
</evidence>
<evidence type="ECO:0000256" key="1">
    <source>
        <dbReference type="SAM" id="MobiDB-lite"/>
    </source>
</evidence>
<feature type="transmembrane region" description="Helical" evidence="2">
    <location>
        <begin position="280"/>
        <end position="303"/>
    </location>
</feature>
<dbReference type="KEGG" id="nah:F5544_16935"/>
<keyword evidence="4" id="KW-1185">Reference proteome</keyword>
<dbReference type="PANTHER" id="PTHR36840:SF1">
    <property type="entry name" value="BLL5714 PROTEIN"/>
    <property type="match status" value="1"/>
</dbReference>
<organism evidence="3 4">
    <name type="scientific">Nocardia arthritidis</name>
    <dbReference type="NCBI Taxonomy" id="228602"/>
    <lineage>
        <taxon>Bacteria</taxon>
        <taxon>Bacillati</taxon>
        <taxon>Actinomycetota</taxon>
        <taxon>Actinomycetes</taxon>
        <taxon>Mycobacteriales</taxon>
        <taxon>Nocardiaceae</taxon>
        <taxon>Nocardia</taxon>
    </lineage>
</organism>
<dbReference type="EMBL" id="CP046172">
    <property type="protein sequence ID" value="QIS11266.1"/>
    <property type="molecule type" value="Genomic_DNA"/>
</dbReference>
<dbReference type="InterPro" id="IPR010640">
    <property type="entry name" value="Low_temperature_requirement_A"/>
</dbReference>
<feature type="transmembrane region" description="Helical" evidence="2">
    <location>
        <begin position="140"/>
        <end position="157"/>
    </location>
</feature>
<protein>
    <submittedName>
        <fullName evidence="3">Low temperature requirement protein A</fullName>
    </submittedName>
</protein>
<dbReference type="AlphaFoldDB" id="A0A6G9YDY2"/>
<keyword evidence="2" id="KW-0472">Membrane</keyword>
<dbReference type="Proteomes" id="UP000503540">
    <property type="component" value="Chromosome"/>
</dbReference>
<sequence length="442" mass="46842">MSVWTSPPSCSRAAPSDRSSGWRPWRTAGRSSTRNTPIGSASNLSRRPCSNNSGGAVYAPAVTTANAEPADGGQVRVSTLELFFDLVFVFTITQLTHVFTHDPGWRALGQVAVLFGVIWWMYSGYVWLTNEVAPSNSARRTWLLIGMFAFFVLALSIPDAFHGSGIPFGLAYILVTVIHTLLFASGGGESATIAIKRIAPLNALAALLVLAGGFADGWLQYLCWTAAFAVQVISPYLVETRDFQVRAAHFAERHGLVIIVAIGESVVAIGVGLAGQSITVPLVAQVALGLSLAYVLWWAYFGIDDERGEHALAAVPVRERSTPAVLAYGYSLYPMLIGIVVTAAGINLSIAHGNQPTSLAAAAALSGGVTLYFLGQFAFRLSLRLSRPWSRLAAAVAVAATIPIGVAWVAWGQLVALVAVAYAAVIADDLVALRAGQHSSYV</sequence>
<accession>A0A6G9YDY2</accession>
<feature type="compositionally biased region" description="Polar residues" evidence="1">
    <location>
        <begin position="29"/>
        <end position="50"/>
    </location>
</feature>
<name>A0A6G9YDY2_9NOCA</name>
<dbReference type="Pfam" id="PF06772">
    <property type="entry name" value="LtrA"/>
    <property type="match status" value="1"/>
</dbReference>
<evidence type="ECO:0000256" key="2">
    <source>
        <dbReference type="SAM" id="Phobius"/>
    </source>
</evidence>
<dbReference type="PANTHER" id="PTHR36840">
    <property type="entry name" value="BLL5714 PROTEIN"/>
    <property type="match status" value="1"/>
</dbReference>
<reference evidence="3 4" key="1">
    <citation type="journal article" date="2019" name="ACS Chem. Biol.">
        <title>Identification and Mobilization of a Cryptic Antibiotic Biosynthesis Gene Locus from a Human-Pathogenic Nocardia Isolate.</title>
        <authorList>
            <person name="Herisse M."/>
            <person name="Ishida K."/>
            <person name="Porter J.L."/>
            <person name="Howden B."/>
            <person name="Hertweck C."/>
            <person name="Stinear T.P."/>
            <person name="Pidot S.J."/>
        </authorList>
    </citation>
    <scope>NUCLEOTIDE SEQUENCE [LARGE SCALE GENOMIC DNA]</scope>
    <source>
        <strain evidence="3 4">AUSMDU00012717</strain>
    </source>
</reference>
<feature type="transmembrane region" description="Helical" evidence="2">
    <location>
        <begin position="358"/>
        <end position="379"/>
    </location>
</feature>
<feature type="transmembrane region" description="Helical" evidence="2">
    <location>
        <begin position="324"/>
        <end position="346"/>
    </location>
</feature>
<feature type="transmembrane region" description="Helical" evidence="2">
    <location>
        <begin position="169"/>
        <end position="186"/>
    </location>
</feature>
<feature type="region of interest" description="Disordered" evidence="1">
    <location>
        <begin position="1"/>
        <end position="50"/>
    </location>
</feature>
<keyword evidence="2" id="KW-0812">Transmembrane</keyword>